<dbReference type="InParanoid" id="K2RLD9"/>
<name>K2RLD9_MACPH</name>
<accession>K2RLD9</accession>
<evidence type="ECO:0000313" key="5">
    <source>
        <dbReference type="Proteomes" id="UP000007129"/>
    </source>
</evidence>
<keyword evidence="1" id="KW-0808">Transferase</keyword>
<comment type="caution">
    <text evidence="4">The sequence shown here is derived from an EMBL/GenBank/DDBJ whole genome shotgun (WGS) entry which is preliminary data.</text>
</comment>
<proteinExistence type="predicted"/>
<dbReference type="HOGENOM" id="CLU_087351_1_0_1"/>
<dbReference type="OrthoDB" id="41532at2759"/>
<dbReference type="GO" id="GO:0016747">
    <property type="term" value="F:acyltransferase activity, transferring groups other than amino-acyl groups"/>
    <property type="evidence" value="ECO:0007669"/>
    <property type="project" value="InterPro"/>
</dbReference>
<protein>
    <recommendedName>
        <fullName evidence="3">N-acetyltransferase domain-containing protein</fullName>
    </recommendedName>
</protein>
<evidence type="ECO:0000313" key="4">
    <source>
        <dbReference type="EMBL" id="EKG13617.1"/>
    </source>
</evidence>
<dbReference type="PROSITE" id="PS51186">
    <property type="entry name" value="GNAT"/>
    <property type="match status" value="1"/>
</dbReference>
<dbReference type="AlphaFoldDB" id="K2RLD9"/>
<evidence type="ECO:0000259" key="3">
    <source>
        <dbReference type="PROSITE" id="PS51186"/>
    </source>
</evidence>
<evidence type="ECO:0000256" key="2">
    <source>
        <dbReference type="ARBA" id="ARBA00023315"/>
    </source>
</evidence>
<dbReference type="InterPro" id="IPR016181">
    <property type="entry name" value="Acyl_CoA_acyltransferase"/>
</dbReference>
<dbReference type="CDD" id="cd04301">
    <property type="entry name" value="NAT_SF"/>
    <property type="match status" value="1"/>
</dbReference>
<gene>
    <name evidence="4" type="ORF">MPH_09226</name>
</gene>
<reference evidence="4 5" key="1">
    <citation type="journal article" date="2012" name="BMC Genomics">
        <title>Tools to kill: Genome of one of the most destructive plant pathogenic fungi Macrophomina phaseolina.</title>
        <authorList>
            <person name="Islam M.S."/>
            <person name="Haque M.S."/>
            <person name="Islam M.M."/>
            <person name="Emdad E.M."/>
            <person name="Halim A."/>
            <person name="Hossen Q.M.M."/>
            <person name="Hossain M.Z."/>
            <person name="Ahmed B."/>
            <person name="Rahim S."/>
            <person name="Rahman M.S."/>
            <person name="Alam M.M."/>
            <person name="Hou S."/>
            <person name="Wan X."/>
            <person name="Saito J.A."/>
            <person name="Alam M."/>
        </authorList>
    </citation>
    <scope>NUCLEOTIDE SEQUENCE [LARGE SCALE GENOMIC DNA]</scope>
    <source>
        <strain evidence="4 5">MS6</strain>
    </source>
</reference>
<keyword evidence="2" id="KW-0012">Acyltransferase</keyword>
<sequence>MDFHIRRATASDLPDLHRLFHSGFRALSSYEHYTPGQVSGAIGVIFKPDEDGIAEGTAFVATAPSASSKIICCGSWTSRRLVDGQKAKRGDPKADYALLRGVVVDPAYAGRGLGSRMFLHLENEARKAGFARFEFGATITGIRQWRKFGYQVIGGEHHYKLPNGEIFTLVHMRKDESTKTSKM</sequence>
<organism evidence="4 5">
    <name type="scientific">Macrophomina phaseolina (strain MS6)</name>
    <name type="common">Charcoal rot fungus</name>
    <dbReference type="NCBI Taxonomy" id="1126212"/>
    <lineage>
        <taxon>Eukaryota</taxon>
        <taxon>Fungi</taxon>
        <taxon>Dikarya</taxon>
        <taxon>Ascomycota</taxon>
        <taxon>Pezizomycotina</taxon>
        <taxon>Dothideomycetes</taxon>
        <taxon>Dothideomycetes incertae sedis</taxon>
        <taxon>Botryosphaeriales</taxon>
        <taxon>Botryosphaeriaceae</taxon>
        <taxon>Macrophomina</taxon>
    </lineage>
</organism>
<feature type="domain" description="N-acetyltransferase" evidence="3">
    <location>
        <begin position="3"/>
        <end position="177"/>
    </location>
</feature>
<dbReference type="Pfam" id="PF00583">
    <property type="entry name" value="Acetyltransf_1"/>
    <property type="match status" value="1"/>
</dbReference>
<dbReference type="PANTHER" id="PTHR43877:SF1">
    <property type="entry name" value="ACETYLTRANSFERASE"/>
    <property type="match status" value="1"/>
</dbReference>
<dbReference type="EMBL" id="AHHD01000391">
    <property type="protein sequence ID" value="EKG13617.1"/>
    <property type="molecule type" value="Genomic_DNA"/>
</dbReference>
<dbReference type="VEuPathDB" id="FungiDB:MPH_09226"/>
<dbReference type="SUPFAM" id="SSF55729">
    <property type="entry name" value="Acyl-CoA N-acyltransferases (Nat)"/>
    <property type="match status" value="1"/>
</dbReference>
<evidence type="ECO:0000256" key="1">
    <source>
        <dbReference type="ARBA" id="ARBA00022679"/>
    </source>
</evidence>
<dbReference type="PANTHER" id="PTHR43877">
    <property type="entry name" value="AMINOALKYLPHOSPHONATE N-ACETYLTRANSFERASE-RELATED-RELATED"/>
    <property type="match status" value="1"/>
</dbReference>
<dbReference type="Proteomes" id="UP000007129">
    <property type="component" value="Unassembled WGS sequence"/>
</dbReference>
<dbReference type="InterPro" id="IPR050832">
    <property type="entry name" value="Bact_Acetyltransf"/>
</dbReference>
<dbReference type="eggNOG" id="ENOG502SUY5">
    <property type="taxonomic scope" value="Eukaryota"/>
</dbReference>
<dbReference type="InterPro" id="IPR000182">
    <property type="entry name" value="GNAT_dom"/>
</dbReference>
<dbReference type="Gene3D" id="3.40.630.30">
    <property type="match status" value="1"/>
</dbReference>